<feature type="binding site" evidence="4">
    <location>
        <position position="8"/>
    </location>
    <ligand>
        <name>a divalent metal cation</name>
        <dbReference type="ChEBI" id="CHEBI:60240"/>
        <label>1</label>
    </ligand>
</feature>
<dbReference type="GO" id="GO:0004536">
    <property type="term" value="F:DNA nuclease activity"/>
    <property type="evidence" value="ECO:0007669"/>
    <property type="project" value="InterPro"/>
</dbReference>
<dbReference type="PROSITE" id="PS01137">
    <property type="entry name" value="TATD_1"/>
    <property type="match status" value="1"/>
</dbReference>
<evidence type="ECO:0000256" key="1">
    <source>
        <dbReference type="ARBA" id="ARBA00009275"/>
    </source>
</evidence>
<evidence type="ECO:0000256" key="3">
    <source>
        <dbReference type="ARBA" id="ARBA00022801"/>
    </source>
</evidence>
<accession>A0A7C9HDD6</accession>
<evidence type="ECO:0000313" key="6">
    <source>
        <dbReference type="Proteomes" id="UP000482295"/>
    </source>
</evidence>
<dbReference type="GO" id="GO:0005829">
    <property type="term" value="C:cytosol"/>
    <property type="evidence" value="ECO:0007669"/>
    <property type="project" value="TreeGrafter"/>
</dbReference>
<dbReference type="InterPro" id="IPR001130">
    <property type="entry name" value="TatD-like"/>
</dbReference>
<comment type="caution">
    <text evidence="5">The sequence shown here is derived from an EMBL/GenBank/DDBJ whole genome shotgun (WGS) entry which is preliminary data.</text>
</comment>
<proteinExistence type="inferred from homology"/>
<name>A0A7C9HDD6_9BACT</name>
<dbReference type="InterPro" id="IPR015991">
    <property type="entry name" value="TatD/YcfH-like"/>
</dbReference>
<dbReference type="GO" id="GO:0046872">
    <property type="term" value="F:metal ion binding"/>
    <property type="evidence" value="ECO:0007669"/>
    <property type="project" value="UniProtKB-KW"/>
</dbReference>
<dbReference type="SUPFAM" id="SSF51556">
    <property type="entry name" value="Metallo-dependent hydrolases"/>
    <property type="match status" value="1"/>
</dbReference>
<dbReference type="NCBIfam" id="TIGR00010">
    <property type="entry name" value="YchF/TatD family DNA exonuclease"/>
    <property type="match status" value="1"/>
</dbReference>
<dbReference type="Pfam" id="PF01026">
    <property type="entry name" value="TatD_DNase"/>
    <property type="match status" value="1"/>
</dbReference>
<feature type="binding site" evidence="4">
    <location>
        <position position="218"/>
    </location>
    <ligand>
        <name>a divalent metal cation</name>
        <dbReference type="ChEBI" id="CHEBI:60240"/>
        <label>1</label>
    </ligand>
</feature>
<dbReference type="InterPro" id="IPR032466">
    <property type="entry name" value="Metal_Hydrolase"/>
</dbReference>
<feature type="binding site" evidence="4">
    <location>
        <position position="142"/>
    </location>
    <ligand>
        <name>a divalent metal cation</name>
        <dbReference type="ChEBI" id="CHEBI:60240"/>
        <label>2</label>
    </ligand>
</feature>
<feature type="binding site" evidence="4">
    <location>
        <position position="106"/>
    </location>
    <ligand>
        <name>a divalent metal cation</name>
        <dbReference type="ChEBI" id="CHEBI:60240"/>
        <label>1</label>
    </ligand>
</feature>
<gene>
    <name evidence="5" type="ORF">F0475_02940</name>
</gene>
<keyword evidence="3" id="KW-0378">Hydrolase</keyword>
<dbReference type="EMBL" id="VVIQ01000002">
    <property type="protein sequence ID" value="MUL27289.1"/>
    <property type="molecule type" value="Genomic_DNA"/>
</dbReference>
<dbReference type="AlphaFoldDB" id="A0A7C9HDD6"/>
<dbReference type="FunFam" id="3.20.20.140:FF:000005">
    <property type="entry name" value="TatD family hydrolase"/>
    <property type="match status" value="1"/>
</dbReference>
<evidence type="ECO:0000256" key="4">
    <source>
        <dbReference type="PIRSR" id="PIRSR005902-1"/>
    </source>
</evidence>
<dbReference type="Proteomes" id="UP000482295">
    <property type="component" value="Unassembled WGS sequence"/>
</dbReference>
<dbReference type="PANTHER" id="PTHR46124">
    <property type="entry name" value="D-AMINOACYL-TRNA DEACYLASE"/>
    <property type="match status" value="1"/>
</dbReference>
<dbReference type="InterPro" id="IPR018228">
    <property type="entry name" value="DNase_TatD-rel_CS"/>
</dbReference>
<organism evidence="5 6">
    <name type="scientific">Prevotella vespertina</name>
    <dbReference type="NCBI Taxonomy" id="2608404"/>
    <lineage>
        <taxon>Bacteria</taxon>
        <taxon>Pseudomonadati</taxon>
        <taxon>Bacteroidota</taxon>
        <taxon>Bacteroidia</taxon>
        <taxon>Bacteroidales</taxon>
        <taxon>Prevotellaceae</taxon>
        <taxon>Prevotella</taxon>
    </lineage>
</organism>
<dbReference type="PANTHER" id="PTHR46124:SF4">
    <property type="entry name" value="HYDROLASE TATD"/>
    <property type="match status" value="1"/>
</dbReference>
<sequence length="271" mass="30894">MIIDTHAHLDVEDFSEDLPEVILRARQAGVGKIFLPAIDLKSVDTTLAVCRQYPDVCYPMIGLQPEEVRQDWQIVLEKMYARLKESIKKQADGTALPGETFIAIGEVGLDFYWSREYEQEQLAAFEEAVKWSVETQLPLMIHCRKAQNEMLHIMRLYEKELPGGVFHCFTGNQKEAEAFLRFEHFALGIGGVSTFKSSHLREDLPAAVPLDRIVLETDSPYMAPVPYRGKRNESSFIIEVMHTLAMSYGVDEEEIARQTNANVERIFGIRV</sequence>
<dbReference type="CDD" id="cd01310">
    <property type="entry name" value="TatD_DNAse"/>
    <property type="match status" value="1"/>
</dbReference>
<comment type="similarity">
    <text evidence="1">Belongs to the metallo-dependent hydrolases superfamily. TatD-type hydrolase family.</text>
</comment>
<protein>
    <submittedName>
        <fullName evidence="5">TatD family deoxyribonuclease</fullName>
    </submittedName>
</protein>
<feature type="binding site" evidence="4">
    <location>
        <position position="167"/>
    </location>
    <ligand>
        <name>a divalent metal cation</name>
        <dbReference type="ChEBI" id="CHEBI:60240"/>
        <label>2</label>
    </ligand>
</feature>
<dbReference type="Gene3D" id="3.20.20.140">
    <property type="entry name" value="Metal-dependent hydrolases"/>
    <property type="match status" value="1"/>
</dbReference>
<keyword evidence="2 4" id="KW-0479">Metal-binding</keyword>
<evidence type="ECO:0000313" key="5">
    <source>
        <dbReference type="EMBL" id="MUL27289.1"/>
    </source>
</evidence>
<feature type="binding site" evidence="4">
    <location>
        <position position="6"/>
    </location>
    <ligand>
        <name>a divalent metal cation</name>
        <dbReference type="ChEBI" id="CHEBI:60240"/>
        <label>1</label>
    </ligand>
</feature>
<keyword evidence="6" id="KW-1185">Reference proteome</keyword>
<dbReference type="PIRSF" id="PIRSF005902">
    <property type="entry name" value="DNase_TatD"/>
    <property type="match status" value="1"/>
</dbReference>
<reference evidence="5 6" key="1">
    <citation type="submission" date="2019-09" db="EMBL/GenBank/DDBJ databases">
        <title>Prevotella A2879 sp. nov., isolated from an abscess of a patient.</title>
        <authorList>
            <person name="Buhl M."/>
            <person name="Oberhettinger P."/>
        </authorList>
    </citation>
    <scope>NUCLEOTIDE SEQUENCE [LARGE SCALE GENOMIC DNA]</scope>
    <source>
        <strain evidence="5 6">A2879</strain>
    </source>
</reference>
<dbReference type="GO" id="GO:0016788">
    <property type="term" value="F:hydrolase activity, acting on ester bonds"/>
    <property type="evidence" value="ECO:0007669"/>
    <property type="project" value="InterPro"/>
</dbReference>
<evidence type="ECO:0000256" key="2">
    <source>
        <dbReference type="ARBA" id="ARBA00022723"/>
    </source>
</evidence>
<dbReference type="RefSeq" id="WP_155715289.1">
    <property type="nucleotide sequence ID" value="NZ_VVIQ01000002.1"/>
</dbReference>